<dbReference type="GO" id="GO:0005829">
    <property type="term" value="C:cytosol"/>
    <property type="evidence" value="ECO:0007669"/>
    <property type="project" value="TreeGrafter"/>
</dbReference>
<comment type="similarity">
    <text evidence="1">Belongs to the P-Pant transferase superfamily. Gsp/Sfp/HetI/AcpT family.</text>
</comment>
<evidence type="ECO:0000259" key="3">
    <source>
        <dbReference type="Pfam" id="PF01648"/>
    </source>
</evidence>
<dbReference type="Proteomes" id="UP000559182">
    <property type="component" value="Unassembled WGS sequence"/>
</dbReference>
<gene>
    <name evidence="4" type="ORF">FHU39_003256</name>
</gene>
<accession>A0A839N659</accession>
<evidence type="ECO:0000313" key="4">
    <source>
        <dbReference type="EMBL" id="MBB2893238.1"/>
    </source>
</evidence>
<dbReference type="PANTHER" id="PTHR12215">
    <property type="entry name" value="PHOSPHOPANTETHEINE TRANSFERASE"/>
    <property type="match status" value="1"/>
</dbReference>
<dbReference type="GO" id="GO:0000287">
    <property type="term" value="F:magnesium ion binding"/>
    <property type="evidence" value="ECO:0007669"/>
    <property type="project" value="InterPro"/>
</dbReference>
<dbReference type="InterPro" id="IPR008278">
    <property type="entry name" value="4-PPantetheinyl_Trfase_dom"/>
</dbReference>
<name>A0A839N659_9MICO</name>
<keyword evidence="2 4" id="KW-0808">Transferase</keyword>
<dbReference type="GO" id="GO:0008897">
    <property type="term" value="F:holo-[acyl-carrier-protein] synthase activity"/>
    <property type="evidence" value="ECO:0007669"/>
    <property type="project" value="InterPro"/>
</dbReference>
<dbReference type="SUPFAM" id="SSF56214">
    <property type="entry name" value="4'-phosphopantetheinyl transferase"/>
    <property type="match status" value="2"/>
</dbReference>
<evidence type="ECO:0000256" key="2">
    <source>
        <dbReference type="ARBA" id="ARBA00022679"/>
    </source>
</evidence>
<evidence type="ECO:0000313" key="5">
    <source>
        <dbReference type="Proteomes" id="UP000559182"/>
    </source>
</evidence>
<sequence length="298" mass="32354">MTTTELLPAQSVATRIHPVPGGCDLWLLAESDVDEVAARLDASSALSPLETERLQRLLRPDSRRRHLGARVLARWAVGRYLGQRPRDVRFAVGEYGRPLLIDGGHLDFNLTHTDGLIACAVTTGATVGLDVETFPARAEAGRLITRVLTARELEHIECTNQRGVREALAEHWVLKEAYTKALGLGLHHAFDSFDIRDLKGRPRVHDPKTAAMPLPDWSLHLLHLGRAYVMGLARSDRRHGTVLPLRLFDAAGTLAGVETATAALVPRAVAGVAVARVSVSGQAVVSHLQTLEAPAHPD</sequence>
<dbReference type="RefSeq" id="WP_183321576.1">
    <property type="nucleotide sequence ID" value="NZ_JACHVQ010000002.1"/>
</dbReference>
<reference evidence="4 5" key="1">
    <citation type="submission" date="2020-08" db="EMBL/GenBank/DDBJ databases">
        <title>Sequencing the genomes of 1000 actinobacteria strains.</title>
        <authorList>
            <person name="Klenk H.-P."/>
        </authorList>
    </citation>
    <scope>NUCLEOTIDE SEQUENCE [LARGE SCALE GENOMIC DNA]</scope>
    <source>
        <strain evidence="4 5">DSM 105369</strain>
    </source>
</reference>
<comment type="caution">
    <text evidence="4">The sequence shown here is derived from an EMBL/GenBank/DDBJ whole genome shotgun (WGS) entry which is preliminary data.</text>
</comment>
<organism evidence="4 5">
    <name type="scientific">Flexivirga oryzae</name>
    <dbReference type="NCBI Taxonomy" id="1794944"/>
    <lineage>
        <taxon>Bacteria</taxon>
        <taxon>Bacillati</taxon>
        <taxon>Actinomycetota</taxon>
        <taxon>Actinomycetes</taxon>
        <taxon>Micrococcales</taxon>
        <taxon>Dermacoccaceae</taxon>
        <taxon>Flexivirga</taxon>
    </lineage>
</organism>
<dbReference type="AlphaFoldDB" id="A0A839N659"/>
<dbReference type="Gene3D" id="3.90.470.20">
    <property type="entry name" value="4'-phosphopantetheinyl transferase domain"/>
    <property type="match status" value="2"/>
</dbReference>
<protein>
    <submittedName>
        <fullName evidence="4">4'-phosphopantetheinyl transferase</fullName>
        <ecNumber evidence="4">2.7.8.-</ecNumber>
    </submittedName>
</protein>
<dbReference type="Pfam" id="PF01648">
    <property type="entry name" value="ACPS"/>
    <property type="match status" value="1"/>
</dbReference>
<keyword evidence="5" id="KW-1185">Reference proteome</keyword>
<proteinExistence type="inferred from homology"/>
<dbReference type="GO" id="GO:0019878">
    <property type="term" value="P:lysine biosynthetic process via aminoadipic acid"/>
    <property type="evidence" value="ECO:0007669"/>
    <property type="project" value="TreeGrafter"/>
</dbReference>
<dbReference type="EMBL" id="JACHVQ010000002">
    <property type="protein sequence ID" value="MBB2893238.1"/>
    <property type="molecule type" value="Genomic_DNA"/>
</dbReference>
<dbReference type="InterPro" id="IPR050559">
    <property type="entry name" value="P-Pant_transferase_sf"/>
</dbReference>
<dbReference type="PANTHER" id="PTHR12215:SF15">
    <property type="entry name" value="4'-PHOSPHOPANTETHEINYL TRANSFERASE SUPERFAMILY-RELATED"/>
    <property type="match status" value="1"/>
</dbReference>
<evidence type="ECO:0000256" key="1">
    <source>
        <dbReference type="ARBA" id="ARBA00010990"/>
    </source>
</evidence>
<dbReference type="InterPro" id="IPR037143">
    <property type="entry name" value="4-PPantetheinyl_Trfase_dom_sf"/>
</dbReference>
<dbReference type="EC" id="2.7.8.-" evidence="4"/>
<feature type="domain" description="4'-phosphopantetheinyl transferase" evidence="3">
    <location>
        <begin position="127"/>
        <end position="229"/>
    </location>
</feature>